<dbReference type="Gene3D" id="3.40.640.10">
    <property type="entry name" value="Type I PLP-dependent aspartate aminotransferase-like (Major domain)"/>
    <property type="match status" value="1"/>
</dbReference>
<proteinExistence type="inferred from homology"/>
<dbReference type="GO" id="GO:0005737">
    <property type="term" value="C:cytoplasm"/>
    <property type="evidence" value="ECO:0007669"/>
    <property type="project" value="TreeGrafter"/>
</dbReference>
<evidence type="ECO:0000256" key="6">
    <source>
        <dbReference type="ARBA" id="ARBA00047199"/>
    </source>
</evidence>
<keyword evidence="12" id="KW-1185">Reference proteome</keyword>
<protein>
    <recommendedName>
        <fullName evidence="5">homocysteine desulfhydrase</fullName>
        <ecNumber evidence="5">4.4.1.2</ecNumber>
    </recommendedName>
    <alternativeName>
        <fullName evidence="6">Homocysteine desulfhydrase</fullName>
    </alternativeName>
</protein>
<dbReference type="PIRSF" id="PIRSF001434">
    <property type="entry name" value="CGS"/>
    <property type="match status" value="1"/>
</dbReference>
<dbReference type="InterPro" id="IPR000277">
    <property type="entry name" value="Cys/Met-Metab_PyrdxlP-dep_enz"/>
</dbReference>
<dbReference type="Proteomes" id="UP000298358">
    <property type="component" value="Unassembled WGS sequence"/>
</dbReference>
<dbReference type="GO" id="GO:0019346">
    <property type="term" value="P:transsulfuration"/>
    <property type="evidence" value="ECO:0007669"/>
    <property type="project" value="InterPro"/>
</dbReference>
<dbReference type="GO" id="GO:0018826">
    <property type="term" value="F:methionine gamma-lyase activity"/>
    <property type="evidence" value="ECO:0007669"/>
    <property type="project" value="UniProtKB-EC"/>
</dbReference>
<dbReference type="PANTHER" id="PTHR43797">
    <property type="entry name" value="HOMOCYSTEINE/CYSTEINE SYNTHASE"/>
    <property type="match status" value="1"/>
</dbReference>
<comment type="similarity">
    <text evidence="2 10">Belongs to the trans-sulfuration enzymes family.</text>
</comment>
<dbReference type="InterPro" id="IPR015421">
    <property type="entry name" value="PyrdxlP-dep_Trfase_major"/>
</dbReference>
<keyword evidence="3 11" id="KW-0808">Transferase</keyword>
<dbReference type="OrthoDB" id="9780685at2"/>
<feature type="modified residue" description="N6-(pyridoxal phosphate)lysine" evidence="9">
    <location>
        <position position="215"/>
    </location>
</feature>
<dbReference type="Pfam" id="PF01053">
    <property type="entry name" value="Cys_Met_Meta_PP"/>
    <property type="match status" value="1"/>
</dbReference>
<dbReference type="PANTHER" id="PTHR43797:SF2">
    <property type="entry name" value="HOMOCYSTEINE_CYSTEINE SYNTHASE"/>
    <property type="match status" value="1"/>
</dbReference>
<dbReference type="GO" id="GO:0030170">
    <property type="term" value="F:pyridoxal phosphate binding"/>
    <property type="evidence" value="ECO:0007669"/>
    <property type="project" value="InterPro"/>
</dbReference>
<comment type="catalytic activity">
    <reaction evidence="7">
        <text>L-homocysteine + H2O = 2-oxobutanoate + hydrogen sulfide + NH4(+) + H(+)</text>
        <dbReference type="Rhea" id="RHEA:14501"/>
        <dbReference type="ChEBI" id="CHEBI:15377"/>
        <dbReference type="ChEBI" id="CHEBI:15378"/>
        <dbReference type="ChEBI" id="CHEBI:16763"/>
        <dbReference type="ChEBI" id="CHEBI:28938"/>
        <dbReference type="ChEBI" id="CHEBI:29919"/>
        <dbReference type="ChEBI" id="CHEBI:58199"/>
        <dbReference type="EC" id="4.4.1.2"/>
    </reaction>
    <physiologicalReaction direction="left-to-right" evidence="7">
        <dbReference type="Rhea" id="RHEA:14502"/>
    </physiologicalReaction>
</comment>
<gene>
    <name evidence="11" type="ORF">E4U02_11425</name>
</gene>
<evidence type="ECO:0000256" key="8">
    <source>
        <dbReference type="ARBA" id="ARBA00052699"/>
    </source>
</evidence>
<dbReference type="CDD" id="cd00614">
    <property type="entry name" value="CGS_like"/>
    <property type="match status" value="1"/>
</dbReference>
<organism evidence="11 12">
    <name type="scientific">Microbacterium paludicola</name>
    <dbReference type="NCBI Taxonomy" id="300019"/>
    <lineage>
        <taxon>Bacteria</taxon>
        <taxon>Bacillati</taxon>
        <taxon>Actinomycetota</taxon>
        <taxon>Actinomycetes</taxon>
        <taxon>Micrococcales</taxon>
        <taxon>Microbacteriaceae</taxon>
        <taxon>Microbacterium</taxon>
    </lineage>
</organism>
<evidence type="ECO:0000256" key="1">
    <source>
        <dbReference type="ARBA" id="ARBA00001933"/>
    </source>
</evidence>
<accession>A0A4Y9FVN7</accession>
<evidence type="ECO:0000256" key="2">
    <source>
        <dbReference type="ARBA" id="ARBA00009077"/>
    </source>
</evidence>
<evidence type="ECO:0000256" key="3">
    <source>
        <dbReference type="ARBA" id="ARBA00022679"/>
    </source>
</evidence>
<dbReference type="SUPFAM" id="SSF53383">
    <property type="entry name" value="PLP-dependent transferases"/>
    <property type="match status" value="1"/>
</dbReference>
<dbReference type="AlphaFoldDB" id="A0A4Y9FVN7"/>
<dbReference type="GO" id="GO:0047982">
    <property type="term" value="F:homocysteine desulfhydrase activity"/>
    <property type="evidence" value="ECO:0007669"/>
    <property type="project" value="UniProtKB-EC"/>
</dbReference>
<evidence type="ECO:0000313" key="12">
    <source>
        <dbReference type="Proteomes" id="UP000298358"/>
    </source>
</evidence>
<evidence type="ECO:0000256" key="7">
    <source>
        <dbReference type="ARBA" id="ARBA00048780"/>
    </source>
</evidence>
<evidence type="ECO:0000256" key="4">
    <source>
        <dbReference type="ARBA" id="ARBA00022898"/>
    </source>
</evidence>
<dbReference type="InterPro" id="IPR015424">
    <property type="entry name" value="PyrdxlP-dep_Trfase"/>
</dbReference>
<comment type="cofactor">
    <cofactor evidence="1 10">
        <name>pyridoxal 5'-phosphate</name>
        <dbReference type="ChEBI" id="CHEBI:597326"/>
    </cofactor>
</comment>
<evidence type="ECO:0000256" key="9">
    <source>
        <dbReference type="PIRSR" id="PIRSR001434-2"/>
    </source>
</evidence>
<dbReference type="InterPro" id="IPR015422">
    <property type="entry name" value="PyrdxlP-dep_Trfase_small"/>
</dbReference>
<evidence type="ECO:0000256" key="5">
    <source>
        <dbReference type="ARBA" id="ARBA00047175"/>
    </source>
</evidence>
<dbReference type="GO" id="GO:0006535">
    <property type="term" value="P:cysteine biosynthetic process from serine"/>
    <property type="evidence" value="ECO:0007669"/>
    <property type="project" value="TreeGrafter"/>
</dbReference>
<dbReference type="GO" id="GO:0004124">
    <property type="term" value="F:cysteine synthase activity"/>
    <property type="evidence" value="ECO:0007669"/>
    <property type="project" value="TreeGrafter"/>
</dbReference>
<dbReference type="GO" id="GO:0003961">
    <property type="term" value="F:O-acetylhomoserine aminocarboxypropyltransferase activity"/>
    <property type="evidence" value="ECO:0007669"/>
    <property type="project" value="TreeGrafter"/>
</dbReference>
<reference evidence="11 12" key="1">
    <citation type="submission" date="2019-03" db="EMBL/GenBank/DDBJ databases">
        <title>Diversity of the mouse oral microbiome.</title>
        <authorList>
            <person name="Joseph S."/>
            <person name="Aduse-Opoku J."/>
            <person name="Curtis M."/>
            <person name="Wade W."/>
            <person name="Hashim A."/>
        </authorList>
    </citation>
    <scope>NUCLEOTIDE SEQUENCE [LARGE SCALE GENOMIC DNA]</scope>
    <source>
        <strain evidence="11 12">P1012</strain>
    </source>
</reference>
<dbReference type="EC" id="4.4.1.2" evidence="5"/>
<evidence type="ECO:0000313" key="11">
    <source>
        <dbReference type="EMBL" id="TFU32288.1"/>
    </source>
</evidence>
<dbReference type="Gene3D" id="3.90.1150.10">
    <property type="entry name" value="Aspartate Aminotransferase, domain 1"/>
    <property type="match status" value="1"/>
</dbReference>
<dbReference type="InterPro" id="IPR006235">
    <property type="entry name" value="OAc-hSer/O-AcSer_sulfhydrylase"/>
</dbReference>
<dbReference type="FunFam" id="3.40.640.10:FF:000046">
    <property type="entry name" value="Cystathionine gamma-lyase"/>
    <property type="match status" value="1"/>
</dbReference>
<name>A0A4Y9FVN7_9MICO</name>
<sequence length="435" mass="47078">MRPPLYEWDGLGFETRSVHVGDTDAHGYRARITPIYLTAGYRFDSLQQGWDRFTGEDPGQIYSRNQNPTHIVAEQRIASLEGGTGAILVGSGQAAITTTLLGLAGAGEHIVSTATVYGGTQTIFERTLPRLGVGVDYVWDWTDEAEWDAAIRPETKAIFTESIPNPRCDIVDVAFVARVAARHGLPLVVDNTVATPYLTRPFEDGAHIIIHSSTKQLSGHGAGLSGVIVDGGNFDWEGASRAYPGITDAPAGGRSILEKHGRRALEVYLRTGIVNDLGPALSPLNSFLLQQGIETLALRVDRHRDNAHRIAHWLAEQPEVGRVDYAGLPDSPHRELADRIYGGKPGSVFAFSLAGGRAAAEAFYDALRIVSRMTHIGDTRSMALHVATTTHVGFTQEHRDRLGIDDGLIRLSVGIETADDLIADLRQALDAVAKA</sequence>
<dbReference type="GO" id="GO:0071269">
    <property type="term" value="P:L-homocysteine biosynthetic process"/>
    <property type="evidence" value="ECO:0007669"/>
    <property type="project" value="TreeGrafter"/>
</dbReference>
<dbReference type="EMBL" id="SPQB01000030">
    <property type="protein sequence ID" value="TFU32288.1"/>
    <property type="molecule type" value="Genomic_DNA"/>
</dbReference>
<keyword evidence="4 9" id="KW-0663">Pyridoxal phosphate</keyword>
<evidence type="ECO:0000256" key="10">
    <source>
        <dbReference type="RuleBase" id="RU362118"/>
    </source>
</evidence>
<comment type="catalytic activity">
    <reaction evidence="8">
        <text>L-methionine + H2O = methanethiol + 2-oxobutanoate + NH4(+)</text>
        <dbReference type="Rhea" id="RHEA:23800"/>
        <dbReference type="ChEBI" id="CHEBI:15377"/>
        <dbReference type="ChEBI" id="CHEBI:16007"/>
        <dbReference type="ChEBI" id="CHEBI:16763"/>
        <dbReference type="ChEBI" id="CHEBI:28938"/>
        <dbReference type="ChEBI" id="CHEBI:57844"/>
        <dbReference type="EC" id="4.4.1.11"/>
    </reaction>
    <physiologicalReaction direction="left-to-right" evidence="8">
        <dbReference type="Rhea" id="RHEA:23801"/>
    </physiologicalReaction>
</comment>
<comment type="caution">
    <text evidence="11">The sequence shown here is derived from an EMBL/GenBank/DDBJ whole genome shotgun (WGS) entry which is preliminary data.</text>
</comment>